<evidence type="ECO:0000313" key="3">
    <source>
        <dbReference type="Proteomes" id="UP000887565"/>
    </source>
</evidence>
<proteinExistence type="predicted"/>
<protein>
    <submittedName>
        <fullName evidence="4">Wolframin OB-fold domain-containing protein</fullName>
    </submittedName>
</protein>
<feature type="compositionally biased region" description="Polar residues" evidence="1">
    <location>
        <begin position="1"/>
        <end position="13"/>
    </location>
</feature>
<dbReference type="WBParaSite" id="nRc.2.0.1.t01676-RA">
    <property type="protein sequence ID" value="nRc.2.0.1.t01676-RA"/>
    <property type="gene ID" value="nRc.2.0.1.g01676"/>
</dbReference>
<dbReference type="InterPro" id="IPR045461">
    <property type="entry name" value="Wolframin_OB_fold"/>
</dbReference>
<evidence type="ECO:0000256" key="1">
    <source>
        <dbReference type="SAM" id="MobiDB-lite"/>
    </source>
</evidence>
<dbReference type="Pfam" id="PF19913">
    <property type="entry name" value="WCOB"/>
    <property type="match status" value="1"/>
</dbReference>
<dbReference type="Proteomes" id="UP000887565">
    <property type="component" value="Unplaced"/>
</dbReference>
<dbReference type="AlphaFoldDB" id="A0A915HK12"/>
<feature type="domain" description="Wolframin OB-fold" evidence="2">
    <location>
        <begin position="50"/>
        <end position="98"/>
    </location>
</feature>
<reference evidence="4" key="1">
    <citation type="submission" date="2022-11" db="UniProtKB">
        <authorList>
            <consortium name="WormBaseParasite"/>
        </authorList>
    </citation>
    <scope>IDENTIFICATION</scope>
</reference>
<evidence type="ECO:0000259" key="2">
    <source>
        <dbReference type="Pfam" id="PF19913"/>
    </source>
</evidence>
<accession>A0A915HK12</accession>
<sequence>MTSATPQIMTTKPASWHRKCRPSTSGPSKAKTSKTAISNVYNDSFSVLNPAVINLIADDTFKDVTLALKENDQIHFVAKFDAYKIVAPSISVDFKLISVRRSDNGFEERILSHSSKESNQILLLKMKDNSVQAQTSTIWSKITNAVMFTISLWDIESTTPFMNSEL</sequence>
<name>A0A915HK12_ROMCU</name>
<evidence type="ECO:0000313" key="4">
    <source>
        <dbReference type="WBParaSite" id="nRc.2.0.1.t01676-RA"/>
    </source>
</evidence>
<keyword evidence="3" id="KW-1185">Reference proteome</keyword>
<organism evidence="3 4">
    <name type="scientific">Romanomermis culicivorax</name>
    <name type="common">Nematode worm</name>
    <dbReference type="NCBI Taxonomy" id="13658"/>
    <lineage>
        <taxon>Eukaryota</taxon>
        <taxon>Metazoa</taxon>
        <taxon>Ecdysozoa</taxon>
        <taxon>Nematoda</taxon>
        <taxon>Enoplea</taxon>
        <taxon>Dorylaimia</taxon>
        <taxon>Mermithida</taxon>
        <taxon>Mermithoidea</taxon>
        <taxon>Mermithidae</taxon>
        <taxon>Romanomermis</taxon>
    </lineage>
</organism>
<feature type="region of interest" description="Disordered" evidence="1">
    <location>
        <begin position="1"/>
        <end position="33"/>
    </location>
</feature>